<keyword evidence="1" id="KW-0378">Hydrolase</keyword>
<gene>
    <name evidence="5" type="ORF">CBR64_01815</name>
</gene>
<evidence type="ECO:0000256" key="3">
    <source>
        <dbReference type="SAM" id="Phobius"/>
    </source>
</evidence>
<protein>
    <submittedName>
        <fullName evidence="5">Esterase</fullName>
    </submittedName>
</protein>
<name>A0A1Y0HT09_CELCE</name>
<dbReference type="Pfam" id="PF20434">
    <property type="entry name" value="BD-FAE"/>
    <property type="match status" value="1"/>
</dbReference>
<feature type="transmembrane region" description="Helical" evidence="3">
    <location>
        <begin position="36"/>
        <end position="61"/>
    </location>
</feature>
<dbReference type="InterPro" id="IPR049492">
    <property type="entry name" value="BD-FAE-like_dom"/>
</dbReference>
<feature type="transmembrane region" description="Helical" evidence="3">
    <location>
        <begin position="73"/>
        <end position="93"/>
    </location>
</feature>
<dbReference type="InterPro" id="IPR029058">
    <property type="entry name" value="AB_hydrolase_fold"/>
</dbReference>
<dbReference type="SUPFAM" id="SSF53474">
    <property type="entry name" value="alpha/beta-Hydrolases"/>
    <property type="match status" value="1"/>
</dbReference>
<proteinExistence type="predicted"/>
<dbReference type="AlphaFoldDB" id="A0A1Y0HT09"/>
<evidence type="ECO:0000313" key="6">
    <source>
        <dbReference type="Proteomes" id="UP000196228"/>
    </source>
</evidence>
<dbReference type="Gene3D" id="3.40.50.1820">
    <property type="entry name" value="alpha/beta hydrolase"/>
    <property type="match status" value="1"/>
</dbReference>
<dbReference type="RefSeq" id="WP_087469501.1">
    <property type="nucleotide sequence ID" value="NZ_CP021383.1"/>
</dbReference>
<sequence length="416" mass="45182">MTWPIGYVVVVVVVGWCTFFAAVAPRRPHLLARASWIFGMVVNEVPFLAMYLLVASTALAAAEGDLGTTGGRVTAGAAVVVAAGLVVVAWRGVRSDRSVRRALSEEIGPDWRERVDVPLRRHRPWARILLTPFVRSRRDVERIRNVSYGDAGRRNLLDVYRRRDAPRDAPVLLYFHGGGFTGGEKSREARPLLTWLASRGWVCVSANYRLRPQVTFPDHQIDAKKVIAWVREHGGEYGADPARLFVAGSSAGANIAGLCALTPGDPRFQPGFEQADTSVSGAILLYGYYGHYFGAEPAGPPPDLQPQGYVHGEAPPFFVAHGTKDGWGTVEGARHLVARLRRAATNTVVYAELPGGQHSFDVFHSPRFEAVVDGVDAFTAWVLAEARRPAGPPREGVSQRAGAARPRPAGRPTTGT</sequence>
<dbReference type="PANTHER" id="PTHR48081:SF33">
    <property type="entry name" value="KYNURENINE FORMAMIDASE"/>
    <property type="match status" value="1"/>
</dbReference>
<evidence type="ECO:0000256" key="1">
    <source>
        <dbReference type="ARBA" id="ARBA00022801"/>
    </source>
</evidence>
<dbReference type="PANTHER" id="PTHR48081">
    <property type="entry name" value="AB HYDROLASE SUPERFAMILY PROTEIN C4A8.06C"/>
    <property type="match status" value="1"/>
</dbReference>
<accession>A0A1Y0HT09</accession>
<dbReference type="EMBL" id="CP021383">
    <property type="protein sequence ID" value="ARU50424.1"/>
    <property type="molecule type" value="Genomic_DNA"/>
</dbReference>
<evidence type="ECO:0000313" key="5">
    <source>
        <dbReference type="EMBL" id="ARU50424.1"/>
    </source>
</evidence>
<feature type="domain" description="BD-FAE-like" evidence="4">
    <location>
        <begin position="157"/>
        <end position="272"/>
    </location>
</feature>
<dbReference type="GO" id="GO:0016787">
    <property type="term" value="F:hydrolase activity"/>
    <property type="evidence" value="ECO:0007669"/>
    <property type="project" value="UniProtKB-KW"/>
</dbReference>
<dbReference type="InterPro" id="IPR050300">
    <property type="entry name" value="GDXG_lipolytic_enzyme"/>
</dbReference>
<reference evidence="5 6" key="1">
    <citation type="submission" date="2017-05" db="EMBL/GenBank/DDBJ databases">
        <authorList>
            <person name="Song R."/>
            <person name="Chenine A.L."/>
            <person name="Ruprecht R.M."/>
        </authorList>
    </citation>
    <scope>NUCLEOTIDE SEQUENCE [LARGE SCALE GENOMIC DNA]</scope>
    <source>
        <strain evidence="5 6">PSBB019</strain>
    </source>
</reference>
<organism evidence="5 6">
    <name type="scientific">Cellulosimicrobium cellulans</name>
    <name type="common">Arthrobacter luteus</name>
    <dbReference type="NCBI Taxonomy" id="1710"/>
    <lineage>
        <taxon>Bacteria</taxon>
        <taxon>Bacillati</taxon>
        <taxon>Actinomycetota</taxon>
        <taxon>Actinomycetes</taxon>
        <taxon>Micrococcales</taxon>
        <taxon>Promicromonosporaceae</taxon>
        <taxon>Cellulosimicrobium</taxon>
    </lineage>
</organism>
<dbReference type="KEGG" id="cceu:CBR64_01815"/>
<feature type="compositionally biased region" description="Low complexity" evidence="2">
    <location>
        <begin position="400"/>
        <end position="416"/>
    </location>
</feature>
<dbReference type="Proteomes" id="UP000196228">
    <property type="component" value="Chromosome"/>
</dbReference>
<keyword evidence="3" id="KW-0472">Membrane</keyword>
<feature type="region of interest" description="Disordered" evidence="2">
    <location>
        <begin position="388"/>
        <end position="416"/>
    </location>
</feature>
<evidence type="ECO:0000256" key="2">
    <source>
        <dbReference type="SAM" id="MobiDB-lite"/>
    </source>
</evidence>
<feature type="transmembrane region" description="Helical" evidence="3">
    <location>
        <begin position="6"/>
        <end position="24"/>
    </location>
</feature>
<dbReference type="OrthoDB" id="9803828at2"/>
<keyword evidence="3" id="KW-0812">Transmembrane</keyword>
<keyword evidence="3" id="KW-1133">Transmembrane helix</keyword>
<evidence type="ECO:0000259" key="4">
    <source>
        <dbReference type="Pfam" id="PF20434"/>
    </source>
</evidence>